<dbReference type="EMBL" id="CP001699">
    <property type="protein sequence ID" value="ACU63463.1"/>
    <property type="molecule type" value="Genomic_DNA"/>
</dbReference>
<dbReference type="KEGG" id="cpi:Cpin_6051"/>
<accession>A0A979G9X4</accession>
<evidence type="ECO:0000313" key="3">
    <source>
        <dbReference type="EMBL" id="ACU63463.1"/>
    </source>
</evidence>
<dbReference type="Gene3D" id="3.40.30.10">
    <property type="entry name" value="Glutaredoxin"/>
    <property type="match status" value="1"/>
</dbReference>
<keyword evidence="1" id="KW-0732">Signal</keyword>
<evidence type="ECO:0000313" key="4">
    <source>
        <dbReference type="Proteomes" id="UP000002215"/>
    </source>
</evidence>
<dbReference type="Pfam" id="PF13098">
    <property type="entry name" value="Thioredoxin_2"/>
    <property type="match status" value="1"/>
</dbReference>
<reference evidence="3 4" key="2">
    <citation type="journal article" date="2010" name="Stand. Genomic Sci.">
        <title>Complete genome sequence of Chitinophaga pinensis type strain (UQM 2034).</title>
        <authorList>
            <person name="Glavina Del Rio T."/>
            <person name="Abt B."/>
            <person name="Spring S."/>
            <person name="Lapidus A."/>
            <person name="Nolan M."/>
            <person name="Tice H."/>
            <person name="Copeland A."/>
            <person name="Cheng J.F."/>
            <person name="Chen F."/>
            <person name="Bruce D."/>
            <person name="Goodwin L."/>
            <person name="Pitluck S."/>
            <person name="Ivanova N."/>
            <person name="Mavromatis K."/>
            <person name="Mikhailova N."/>
            <person name="Pati A."/>
            <person name="Chen A."/>
            <person name="Palaniappan K."/>
            <person name="Land M."/>
            <person name="Hauser L."/>
            <person name="Chang Y.J."/>
            <person name="Jeffries C.D."/>
            <person name="Chain P."/>
            <person name="Saunders E."/>
            <person name="Detter J.C."/>
            <person name="Brettin T."/>
            <person name="Rohde M."/>
            <person name="Goker M."/>
            <person name="Bristow J."/>
            <person name="Eisen J.A."/>
            <person name="Markowitz V."/>
            <person name="Hugenholtz P."/>
            <person name="Kyrpides N.C."/>
            <person name="Klenk H.P."/>
            <person name="Lucas S."/>
        </authorList>
    </citation>
    <scope>NUCLEOTIDE SEQUENCE [LARGE SCALE GENOMIC DNA]</scope>
    <source>
        <strain evidence="4">ATCC 43595 / DSM 2588 / LMG 13176 / NBRC 15968 / NCIMB 11800 / UQM 2034</strain>
    </source>
</reference>
<dbReference type="CDD" id="cd02947">
    <property type="entry name" value="TRX_family"/>
    <property type="match status" value="1"/>
</dbReference>
<reference evidence="4" key="1">
    <citation type="submission" date="2009-08" db="EMBL/GenBank/DDBJ databases">
        <title>The complete genome of Chitinophaga pinensis DSM 2588.</title>
        <authorList>
            <consortium name="US DOE Joint Genome Institute (JGI-PGF)"/>
            <person name="Lucas S."/>
            <person name="Copeland A."/>
            <person name="Lapidus A."/>
            <person name="Glavina del Rio T."/>
            <person name="Dalin E."/>
            <person name="Tice H."/>
            <person name="Bruce D."/>
            <person name="Goodwin L."/>
            <person name="Pitluck S."/>
            <person name="Kyrpides N."/>
            <person name="Mavromatis K."/>
            <person name="Ivanova N."/>
            <person name="Mikhailova N."/>
            <person name="Sims D."/>
            <person name="Meinche L."/>
            <person name="Brettin T."/>
            <person name="Detter J.C."/>
            <person name="Han C."/>
            <person name="Larimer F."/>
            <person name="Land M."/>
            <person name="Hauser L."/>
            <person name="Markowitz V."/>
            <person name="Cheng J.-F."/>
            <person name="Hugenholtz P."/>
            <person name="Woyke T."/>
            <person name="Wu D."/>
            <person name="Spring S."/>
            <person name="Klenk H.-P."/>
            <person name="Eisen J.A."/>
        </authorList>
    </citation>
    <scope>NUCLEOTIDE SEQUENCE [LARGE SCALE GENOMIC DNA]</scope>
    <source>
        <strain evidence="4">ATCC 43595 / DSM 2588 / LMG 13176 / NBRC 15968 / NCIMB 11800 / UQM 2034</strain>
    </source>
</reference>
<dbReference type="PROSITE" id="PS51352">
    <property type="entry name" value="THIOREDOXIN_2"/>
    <property type="match status" value="1"/>
</dbReference>
<feature type="domain" description="Thioredoxin" evidence="2">
    <location>
        <begin position="18"/>
        <end position="141"/>
    </location>
</feature>
<dbReference type="OrthoDB" id="120730at2"/>
<evidence type="ECO:0000256" key="1">
    <source>
        <dbReference type="SAM" id="SignalP"/>
    </source>
</evidence>
<dbReference type="Proteomes" id="UP000002215">
    <property type="component" value="Chromosome"/>
</dbReference>
<feature type="chain" id="PRO_5036963262" evidence="1">
    <location>
        <begin position="27"/>
        <end position="148"/>
    </location>
</feature>
<sequence length="148" mass="16456">MLKFRLSSKILITSVLFLVFNSGVFAQEINFTNGSWKEVTAQAAKSGKLIFVDVNTTWCGPCRLLKSTTFKDEGVATYFNQHFISYSVDAEKGEGETLAEQWKVRAYPTLLLVNAEGKIVSRQIGYVNADRLLGWGKESAVQRPVAAK</sequence>
<dbReference type="InterPro" id="IPR036249">
    <property type="entry name" value="Thioredoxin-like_sf"/>
</dbReference>
<dbReference type="InterPro" id="IPR012336">
    <property type="entry name" value="Thioredoxin-like_fold"/>
</dbReference>
<dbReference type="AlphaFoldDB" id="A0A979G9X4"/>
<dbReference type="SUPFAM" id="SSF52833">
    <property type="entry name" value="Thioredoxin-like"/>
    <property type="match status" value="1"/>
</dbReference>
<name>A0A979G9X4_CHIPD</name>
<feature type="signal peptide" evidence="1">
    <location>
        <begin position="1"/>
        <end position="26"/>
    </location>
</feature>
<dbReference type="InterPro" id="IPR013766">
    <property type="entry name" value="Thioredoxin_domain"/>
</dbReference>
<evidence type="ECO:0000259" key="2">
    <source>
        <dbReference type="PROSITE" id="PS51352"/>
    </source>
</evidence>
<dbReference type="RefSeq" id="WP_012793628.1">
    <property type="nucleotide sequence ID" value="NC_013132.1"/>
</dbReference>
<proteinExistence type="predicted"/>
<organism evidence="3 4">
    <name type="scientific">Chitinophaga pinensis (strain ATCC 43595 / DSM 2588 / LMG 13176 / NBRC 15968 / NCIMB 11800 / UQM 2034)</name>
    <dbReference type="NCBI Taxonomy" id="485918"/>
    <lineage>
        <taxon>Bacteria</taxon>
        <taxon>Pseudomonadati</taxon>
        <taxon>Bacteroidota</taxon>
        <taxon>Chitinophagia</taxon>
        <taxon>Chitinophagales</taxon>
        <taxon>Chitinophagaceae</taxon>
        <taxon>Chitinophaga</taxon>
    </lineage>
</organism>
<protein>
    <submittedName>
        <fullName evidence="3">Thioredoxin domain protein</fullName>
    </submittedName>
</protein>
<gene>
    <name evidence="3" type="ordered locus">Cpin_6051</name>
</gene>